<dbReference type="EMBL" id="JAQOMS010000002">
    <property type="protein sequence ID" value="MDC2890205.1"/>
    <property type="molecule type" value="Genomic_DNA"/>
</dbReference>
<dbReference type="InterPro" id="IPR027463">
    <property type="entry name" value="AcrB_DN_DC_subdom"/>
</dbReference>
<dbReference type="Proteomes" id="UP001528411">
    <property type="component" value="Unassembled WGS sequence"/>
</dbReference>
<dbReference type="PANTHER" id="PTHR32063">
    <property type="match status" value="1"/>
</dbReference>
<evidence type="ECO:0000313" key="2">
    <source>
        <dbReference type="Proteomes" id="UP001528411"/>
    </source>
</evidence>
<dbReference type="Gene3D" id="3.30.70.1430">
    <property type="entry name" value="Multidrug efflux transporter AcrB pore domain"/>
    <property type="match status" value="1"/>
</dbReference>
<dbReference type="Pfam" id="PF00873">
    <property type="entry name" value="ACR_tran"/>
    <property type="match status" value="1"/>
</dbReference>
<comment type="caution">
    <text evidence="1">The sequence shown here is derived from an EMBL/GenBank/DDBJ whole genome shotgun (WGS) entry which is preliminary data.</text>
</comment>
<keyword evidence="2" id="KW-1185">Reference proteome</keyword>
<reference evidence="1 2" key="1">
    <citation type="submission" date="2023-01" db="EMBL/GenBank/DDBJ databases">
        <title>Psychrosphaera sp. nov., isolated from marine algae.</title>
        <authorList>
            <person name="Bayburt H."/>
            <person name="Choi B.J."/>
            <person name="Kim J.M."/>
            <person name="Choi D.G."/>
            <person name="Jeon C.O."/>
        </authorList>
    </citation>
    <scope>NUCLEOTIDE SEQUENCE [LARGE SCALE GENOMIC DNA]</scope>
    <source>
        <strain evidence="1 2">G1-22</strain>
    </source>
</reference>
<name>A0ABT5FF77_9GAMM</name>
<evidence type="ECO:0000313" key="1">
    <source>
        <dbReference type="EMBL" id="MDC2890205.1"/>
    </source>
</evidence>
<dbReference type="PANTHER" id="PTHR32063:SF33">
    <property type="entry name" value="RND SUPERFAMILY EFFLUX PUMP PERMEASE COMPONENT"/>
    <property type="match status" value="1"/>
</dbReference>
<protein>
    <submittedName>
        <fullName evidence="1">Efflux RND transporter permease subunit</fullName>
    </submittedName>
</protein>
<proteinExistence type="predicted"/>
<dbReference type="Gene3D" id="3.30.70.1320">
    <property type="entry name" value="Multidrug efflux transporter AcrB pore domain like"/>
    <property type="match status" value="1"/>
</dbReference>
<sequence length="249" mass="27792">MVRFEDAVKNVEGIKTIISRALEGRAFITIRGKERVDRREFAEEIREKINSVNGLPSDTERPVVTEKTNRKSMIRIALHGHINRDSLTGLSHEIRRQVASLPLISTVDLKGEGRYEIAIEVTEQAMSTYGVTIEEVANAIKSSSINTSTGTVRDEAGVLMLSVRNRAEQQQEFEDIIIRQGKGGESLYLRDVATVVDGLADSRFVSTFDGEPAILIDVMNSSYMNIPKMSKYVNDYVNKKTYSCLKASS</sequence>
<dbReference type="InterPro" id="IPR001036">
    <property type="entry name" value="Acrflvin-R"/>
</dbReference>
<organism evidence="1 2">
    <name type="scientific">Psychrosphaera algicola</name>
    <dbReference type="NCBI Taxonomy" id="3023714"/>
    <lineage>
        <taxon>Bacteria</taxon>
        <taxon>Pseudomonadati</taxon>
        <taxon>Pseudomonadota</taxon>
        <taxon>Gammaproteobacteria</taxon>
        <taxon>Alteromonadales</taxon>
        <taxon>Pseudoalteromonadaceae</taxon>
        <taxon>Psychrosphaera</taxon>
    </lineage>
</organism>
<dbReference type="SUPFAM" id="SSF82714">
    <property type="entry name" value="Multidrug efflux transporter AcrB TolC docking domain, DN and DC subdomains"/>
    <property type="match status" value="1"/>
</dbReference>
<dbReference type="SUPFAM" id="SSF82693">
    <property type="entry name" value="Multidrug efflux transporter AcrB pore domain, PN1, PN2, PC1 and PC2 subdomains"/>
    <property type="match status" value="1"/>
</dbReference>
<dbReference type="Gene3D" id="3.30.2090.10">
    <property type="entry name" value="Multidrug efflux transporter AcrB TolC docking domain, DN and DC subdomains"/>
    <property type="match status" value="1"/>
</dbReference>
<dbReference type="RefSeq" id="WP_272182635.1">
    <property type="nucleotide sequence ID" value="NZ_JAQOMS010000002.1"/>
</dbReference>
<accession>A0ABT5FF77</accession>
<gene>
    <name evidence="1" type="ORF">PN838_17350</name>
</gene>